<comment type="caution">
    <text evidence="1">The sequence shown here is derived from an EMBL/GenBank/DDBJ whole genome shotgun (WGS) entry which is preliminary data.</text>
</comment>
<gene>
    <name evidence="1" type="ORF">L1987_29958</name>
</gene>
<protein>
    <submittedName>
        <fullName evidence="1">Uncharacterized protein</fullName>
    </submittedName>
</protein>
<evidence type="ECO:0000313" key="1">
    <source>
        <dbReference type="EMBL" id="KAI3801841.1"/>
    </source>
</evidence>
<accession>A0ACB9I2R9</accession>
<evidence type="ECO:0000313" key="2">
    <source>
        <dbReference type="Proteomes" id="UP001056120"/>
    </source>
</evidence>
<keyword evidence="2" id="KW-1185">Reference proteome</keyword>
<name>A0ACB9I2R9_9ASTR</name>
<proteinExistence type="predicted"/>
<dbReference type="EMBL" id="CM042027">
    <property type="protein sequence ID" value="KAI3801841.1"/>
    <property type="molecule type" value="Genomic_DNA"/>
</dbReference>
<sequence>MEDDEGGLIWHGVDGGRLLMVEDDEGRPPPFFWGSAMTMVGGGGGGGWWWGVLVGLFIRSPSVSVSFQIIERSPNSKADEVRRHVRTVAELKMVLPPETTPVGKTRTMAVMGVQEPLEVHNGGGGAEDHMFLVFCWDLLGVAKIERA</sequence>
<organism evidence="1 2">
    <name type="scientific">Smallanthus sonchifolius</name>
    <dbReference type="NCBI Taxonomy" id="185202"/>
    <lineage>
        <taxon>Eukaryota</taxon>
        <taxon>Viridiplantae</taxon>
        <taxon>Streptophyta</taxon>
        <taxon>Embryophyta</taxon>
        <taxon>Tracheophyta</taxon>
        <taxon>Spermatophyta</taxon>
        <taxon>Magnoliopsida</taxon>
        <taxon>eudicotyledons</taxon>
        <taxon>Gunneridae</taxon>
        <taxon>Pentapetalae</taxon>
        <taxon>asterids</taxon>
        <taxon>campanulids</taxon>
        <taxon>Asterales</taxon>
        <taxon>Asteraceae</taxon>
        <taxon>Asteroideae</taxon>
        <taxon>Heliantheae alliance</taxon>
        <taxon>Millerieae</taxon>
        <taxon>Smallanthus</taxon>
    </lineage>
</organism>
<dbReference type="Proteomes" id="UP001056120">
    <property type="component" value="Linkage Group LG10"/>
</dbReference>
<reference evidence="1 2" key="2">
    <citation type="journal article" date="2022" name="Mol. Ecol. Resour.">
        <title>The genomes of chicory, endive, great burdock and yacon provide insights into Asteraceae paleo-polyploidization history and plant inulin production.</title>
        <authorList>
            <person name="Fan W."/>
            <person name="Wang S."/>
            <person name="Wang H."/>
            <person name="Wang A."/>
            <person name="Jiang F."/>
            <person name="Liu H."/>
            <person name="Zhao H."/>
            <person name="Xu D."/>
            <person name="Zhang Y."/>
        </authorList>
    </citation>
    <scope>NUCLEOTIDE SEQUENCE [LARGE SCALE GENOMIC DNA]</scope>
    <source>
        <strain evidence="2">cv. Yunnan</strain>
        <tissue evidence="1">Leaves</tissue>
    </source>
</reference>
<reference evidence="2" key="1">
    <citation type="journal article" date="2022" name="Mol. Ecol. Resour.">
        <title>The genomes of chicory, endive, great burdock and yacon provide insights into Asteraceae palaeo-polyploidization history and plant inulin production.</title>
        <authorList>
            <person name="Fan W."/>
            <person name="Wang S."/>
            <person name="Wang H."/>
            <person name="Wang A."/>
            <person name="Jiang F."/>
            <person name="Liu H."/>
            <person name="Zhao H."/>
            <person name="Xu D."/>
            <person name="Zhang Y."/>
        </authorList>
    </citation>
    <scope>NUCLEOTIDE SEQUENCE [LARGE SCALE GENOMIC DNA]</scope>
    <source>
        <strain evidence="2">cv. Yunnan</strain>
    </source>
</reference>